<organism evidence="1 2">
    <name type="scientific">Methylocystis borbori</name>
    <dbReference type="NCBI Taxonomy" id="3118750"/>
    <lineage>
        <taxon>Bacteria</taxon>
        <taxon>Pseudomonadati</taxon>
        <taxon>Pseudomonadota</taxon>
        <taxon>Alphaproteobacteria</taxon>
        <taxon>Hyphomicrobiales</taxon>
        <taxon>Methylocystaceae</taxon>
        <taxon>Methylocystis</taxon>
    </lineage>
</organism>
<sequence>MGKTASHSFKLIACIAAISVVSSGLAGCLLIPEAAPLLGHEWKKRVLFDVIRGVQCEIRWAVRNQIERDRDHEYGKRKLTWFENWNALIDLNLQVEDSLAFNPGVSLKTPNWVDAQVGLGDYTKPRVVPQFYNFGVGGGLSYNASREDIVQFAYPFSQFVNDPEPIALTPESCYKIGGIAINANLKINDWLDDVLEPIKKCAFLGMPAREDETMIPLLSGEPPLSRECRDLDFAQYQAGDPIKTINHKITFKLSFNMNATPNWSLVRVATTSAKLFDATRKDTSELLITFGPPAGGARSAPARGAAARSVVRRTVKPGVALSQYNDISVEMLLTHNALQIGSAVRDALQQ</sequence>
<accession>A0ABU7XFE7</accession>
<comment type="caution">
    <text evidence="1">The sequence shown here is derived from an EMBL/GenBank/DDBJ whole genome shotgun (WGS) entry which is preliminary data.</text>
</comment>
<keyword evidence="2" id="KW-1185">Reference proteome</keyword>
<reference evidence="1 2" key="1">
    <citation type="submission" date="2024-02" db="EMBL/GenBank/DDBJ databases">
        <authorList>
            <person name="Grouzdev D."/>
        </authorList>
    </citation>
    <scope>NUCLEOTIDE SEQUENCE [LARGE SCALE GENOMIC DNA]</scope>
    <source>
        <strain evidence="1 2">9N</strain>
    </source>
</reference>
<evidence type="ECO:0000313" key="2">
    <source>
        <dbReference type="Proteomes" id="UP001350748"/>
    </source>
</evidence>
<proteinExistence type="predicted"/>
<dbReference type="RefSeq" id="WP_332081082.1">
    <property type="nucleotide sequence ID" value="NZ_JAZHYN010000012.1"/>
</dbReference>
<dbReference type="EMBL" id="JAZHYN010000012">
    <property type="protein sequence ID" value="MEF3366111.1"/>
    <property type="molecule type" value="Genomic_DNA"/>
</dbReference>
<protein>
    <submittedName>
        <fullName evidence="1">Uncharacterized protein</fullName>
    </submittedName>
</protein>
<gene>
    <name evidence="1" type="ORF">V3H18_06125</name>
</gene>
<name>A0ABU7XFE7_9HYPH</name>
<dbReference type="Proteomes" id="UP001350748">
    <property type="component" value="Unassembled WGS sequence"/>
</dbReference>
<dbReference type="PROSITE" id="PS51257">
    <property type="entry name" value="PROKAR_LIPOPROTEIN"/>
    <property type="match status" value="1"/>
</dbReference>
<evidence type="ECO:0000313" key="1">
    <source>
        <dbReference type="EMBL" id="MEF3366111.1"/>
    </source>
</evidence>